<feature type="transmembrane region" description="Helical" evidence="1">
    <location>
        <begin position="41"/>
        <end position="68"/>
    </location>
</feature>
<evidence type="ECO:0000313" key="3">
    <source>
        <dbReference type="Proteomes" id="UP000552709"/>
    </source>
</evidence>
<reference evidence="2 3" key="1">
    <citation type="submission" date="2020-08" db="EMBL/GenBank/DDBJ databases">
        <title>Genomic Encyclopedia of Type Strains, Phase IV (KMG-IV): sequencing the most valuable type-strain genomes for metagenomic binning, comparative biology and taxonomic classification.</title>
        <authorList>
            <person name="Goeker M."/>
        </authorList>
    </citation>
    <scope>NUCLEOTIDE SEQUENCE [LARGE SCALE GENOMIC DNA]</scope>
    <source>
        <strain evidence="2 3">DSM 27939</strain>
    </source>
</reference>
<sequence length="232" mass="25639">MGFTFVFLLLHLLLLFVVALCAGSLLGLICWRSTRGRRGSLALTFTAALLPTVLILVTGFLFVSPWMFTGGQDWDRGSMDTFKTPLGGGYFATSFDSSDAPSFLDPAHDTATQPKIVAFGCWNRQPFLRLHDHLPYVQVQVTKRQLLVFPSEAQLRSSLALPTGQRLPWTDRAGFEGSPCMPQVPTGFQGVSSTLWTLLSLSTLGCALGLGVWFWRVRTSPVIWPERSGPNW</sequence>
<feature type="transmembrane region" description="Helical" evidence="1">
    <location>
        <begin position="6"/>
        <end position="29"/>
    </location>
</feature>
<comment type="caution">
    <text evidence="2">The sequence shown here is derived from an EMBL/GenBank/DDBJ whole genome shotgun (WGS) entry which is preliminary data.</text>
</comment>
<organism evidence="2 3">
    <name type="scientific">Deinococcus humi</name>
    <dbReference type="NCBI Taxonomy" id="662880"/>
    <lineage>
        <taxon>Bacteria</taxon>
        <taxon>Thermotogati</taxon>
        <taxon>Deinococcota</taxon>
        <taxon>Deinococci</taxon>
        <taxon>Deinococcales</taxon>
        <taxon>Deinococcaceae</taxon>
        <taxon>Deinococcus</taxon>
    </lineage>
</organism>
<keyword evidence="3" id="KW-1185">Reference proteome</keyword>
<dbReference type="RefSeq" id="WP_184137557.1">
    <property type="nucleotide sequence ID" value="NZ_JACHFL010000022.1"/>
</dbReference>
<dbReference type="EMBL" id="JACHFL010000022">
    <property type="protein sequence ID" value="MBB5365776.1"/>
    <property type="molecule type" value="Genomic_DNA"/>
</dbReference>
<evidence type="ECO:0000313" key="2">
    <source>
        <dbReference type="EMBL" id="MBB5365776.1"/>
    </source>
</evidence>
<dbReference type="AlphaFoldDB" id="A0A7W8NGQ6"/>
<proteinExistence type="predicted"/>
<keyword evidence="1" id="KW-0812">Transmembrane</keyword>
<feature type="transmembrane region" description="Helical" evidence="1">
    <location>
        <begin position="195"/>
        <end position="215"/>
    </location>
</feature>
<protein>
    <submittedName>
        <fullName evidence="2">Uncharacterized protein</fullName>
    </submittedName>
</protein>
<keyword evidence="1" id="KW-1133">Transmembrane helix</keyword>
<dbReference type="Proteomes" id="UP000552709">
    <property type="component" value="Unassembled WGS sequence"/>
</dbReference>
<gene>
    <name evidence="2" type="ORF">HNQ08_004902</name>
</gene>
<evidence type="ECO:0000256" key="1">
    <source>
        <dbReference type="SAM" id="Phobius"/>
    </source>
</evidence>
<accession>A0A7W8NGQ6</accession>
<name>A0A7W8NGQ6_9DEIO</name>
<keyword evidence="1" id="KW-0472">Membrane</keyword>